<evidence type="ECO:0000256" key="3">
    <source>
        <dbReference type="ARBA" id="ARBA00022723"/>
    </source>
</evidence>
<dbReference type="PRINTS" id="PR00385">
    <property type="entry name" value="P450"/>
</dbReference>
<evidence type="ECO:0000256" key="5">
    <source>
        <dbReference type="ARBA" id="ARBA00023004"/>
    </source>
</evidence>
<evidence type="ECO:0000256" key="6">
    <source>
        <dbReference type="ARBA" id="ARBA00023033"/>
    </source>
</evidence>
<name>A0A2S9YL81_9BACT</name>
<dbReference type="GO" id="GO:0036199">
    <property type="term" value="F:cholest-4-en-3-one 26-monooxygenase activity"/>
    <property type="evidence" value="ECO:0007669"/>
    <property type="project" value="TreeGrafter"/>
</dbReference>
<dbReference type="PANTHER" id="PTHR46696">
    <property type="entry name" value="P450, PUTATIVE (EUROFUNG)-RELATED"/>
    <property type="match status" value="1"/>
</dbReference>
<evidence type="ECO:0000313" key="8">
    <source>
        <dbReference type="EMBL" id="PRQ05859.1"/>
    </source>
</evidence>
<dbReference type="GO" id="GO:0020037">
    <property type="term" value="F:heme binding"/>
    <property type="evidence" value="ECO:0007669"/>
    <property type="project" value="InterPro"/>
</dbReference>
<accession>A0A2S9YL81</accession>
<dbReference type="SUPFAM" id="SSF48264">
    <property type="entry name" value="Cytochrome P450"/>
    <property type="match status" value="1"/>
</dbReference>
<organism evidence="8 9">
    <name type="scientific">Enhygromyxa salina</name>
    <dbReference type="NCBI Taxonomy" id="215803"/>
    <lineage>
        <taxon>Bacteria</taxon>
        <taxon>Pseudomonadati</taxon>
        <taxon>Myxococcota</taxon>
        <taxon>Polyangia</taxon>
        <taxon>Nannocystales</taxon>
        <taxon>Nannocystaceae</taxon>
        <taxon>Enhygromyxa</taxon>
    </lineage>
</organism>
<dbReference type="GO" id="GO:0008395">
    <property type="term" value="F:steroid hydroxylase activity"/>
    <property type="evidence" value="ECO:0007669"/>
    <property type="project" value="TreeGrafter"/>
</dbReference>
<dbReference type="PRINTS" id="PR00359">
    <property type="entry name" value="BP450"/>
</dbReference>
<gene>
    <name evidence="8" type="ORF">ENSA5_01790</name>
</gene>
<keyword evidence="9" id="KW-1185">Reference proteome</keyword>
<evidence type="ECO:0000256" key="2">
    <source>
        <dbReference type="ARBA" id="ARBA00022617"/>
    </source>
</evidence>
<dbReference type="PANTHER" id="PTHR46696:SF4">
    <property type="entry name" value="BIOTIN BIOSYNTHESIS CYTOCHROME P450"/>
    <property type="match status" value="1"/>
</dbReference>
<protein>
    <submittedName>
        <fullName evidence="8">Cytochrome P450 107B1</fullName>
        <ecNumber evidence="8">1.14.-.-</ecNumber>
    </submittedName>
</protein>
<dbReference type="Pfam" id="PF00067">
    <property type="entry name" value="p450"/>
    <property type="match status" value="1"/>
</dbReference>
<dbReference type="Proteomes" id="UP000237968">
    <property type="component" value="Unassembled WGS sequence"/>
</dbReference>
<evidence type="ECO:0000256" key="4">
    <source>
        <dbReference type="ARBA" id="ARBA00023002"/>
    </source>
</evidence>
<dbReference type="InterPro" id="IPR017972">
    <property type="entry name" value="Cyt_P450_CS"/>
</dbReference>
<comment type="caution">
    <text evidence="8">The sequence shown here is derived from an EMBL/GenBank/DDBJ whole genome shotgun (WGS) entry which is preliminary data.</text>
</comment>
<reference evidence="8 9" key="1">
    <citation type="submission" date="2018-03" db="EMBL/GenBank/DDBJ databases">
        <title>Draft Genome Sequences of the Obligatory Marine Myxobacteria Enhygromyxa salina SWB005.</title>
        <authorList>
            <person name="Poehlein A."/>
            <person name="Moghaddam J.A."/>
            <person name="Harms H."/>
            <person name="Alanjari M."/>
            <person name="Koenig G.M."/>
            <person name="Daniel R."/>
            <person name="Schaeberle T.F."/>
        </authorList>
    </citation>
    <scope>NUCLEOTIDE SEQUENCE [LARGE SCALE GENOMIC DNA]</scope>
    <source>
        <strain evidence="8 9">SWB005</strain>
    </source>
</reference>
<proteinExistence type="inferred from homology"/>
<dbReference type="AlphaFoldDB" id="A0A2S9YL81"/>
<dbReference type="GO" id="GO:0005506">
    <property type="term" value="F:iron ion binding"/>
    <property type="evidence" value="ECO:0007669"/>
    <property type="project" value="InterPro"/>
</dbReference>
<dbReference type="EMBL" id="PVNK01000005">
    <property type="protein sequence ID" value="PRQ05859.1"/>
    <property type="molecule type" value="Genomic_DNA"/>
</dbReference>
<dbReference type="FunFam" id="1.10.630.10:FF:000018">
    <property type="entry name" value="Cytochrome P450 monooxygenase"/>
    <property type="match status" value="1"/>
</dbReference>
<dbReference type="GO" id="GO:0006707">
    <property type="term" value="P:cholesterol catabolic process"/>
    <property type="evidence" value="ECO:0007669"/>
    <property type="project" value="TreeGrafter"/>
</dbReference>
<keyword evidence="3 7" id="KW-0479">Metal-binding</keyword>
<sequence length="390" mass="42795">MLDDPRPLYARARAEEPIYWSEKLNLWVVTRYDDVRAIARDADRFSSRNSISPVSFRPAPEVLEVLAGGFLQTACLVDSDPPLHTRVRALASEALSLRRIKGFEPALRELANKLVDQFIDAGHVEFVGQFAVPLPGSFIVDLLGLPREDLARVNNWTIETGAFFAGAGSLEELVGHTREFVAFQRYLTEAADLRRSDPRDDALSVIVQGADEDPALSPAELVNMLNQIVFAGYETTAGMLAAAGVELGRDPELFAALKADTSIAPKLIEEVLRSASPIHSMYRTAKEDVEIGGVTIRAGQLVQIAYISANHDGDRFSDPLRFELGRPTPHLAFGQGPHFCVGAPLARLEGRVALEVIAERFETLRLVPGQTLSYVPSLTARRLAAVELSW</sequence>
<comment type="similarity">
    <text evidence="1 7">Belongs to the cytochrome P450 family.</text>
</comment>
<dbReference type="EC" id="1.14.-.-" evidence="8"/>
<dbReference type="InterPro" id="IPR036396">
    <property type="entry name" value="Cyt_P450_sf"/>
</dbReference>
<evidence type="ECO:0000256" key="1">
    <source>
        <dbReference type="ARBA" id="ARBA00010617"/>
    </source>
</evidence>
<dbReference type="PROSITE" id="PS00086">
    <property type="entry name" value="CYTOCHROME_P450"/>
    <property type="match status" value="1"/>
</dbReference>
<dbReference type="InterPro" id="IPR001128">
    <property type="entry name" value="Cyt_P450"/>
</dbReference>
<keyword evidence="5 7" id="KW-0408">Iron</keyword>
<dbReference type="Gene3D" id="1.10.630.10">
    <property type="entry name" value="Cytochrome P450"/>
    <property type="match status" value="1"/>
</dbReference>
<dbReference type="InterPro" id="IPR002397">
    <property type="entry name" value="Cyt_P450_B"/>
</dbReference>
<keyword evidence="4 7" id="KW-0560">Oxidoreductase</keyword>
<evidence type="ECO:0000256" key="7">
    <source>
        <dbReference type="RuleBase" id="RU000461"/>
    </source>
</evidence>
<evidence type="ECO:0000313" key="9">
    <source>
        <dbReference type="Proteomes" id="UP000237968"/>
    </source>
</evidence>
<keyword evidence="2 7" id="KW-0349">Heme</keyword>
<keyword evidence="6 7" id="KW-0503">Monooxygenase</keyword>